<feature type="compositionally biased region" description="Basic and acidic residues" evidence="4">
    <location>
        <begin position="509"/>
        <end position="520"/>
    </location>
</feature>
<dbReference type="SUPFAM" id="SSF52821">
    <property type="entry name" value="Rhodanese/Cell cycle control phosphatase"/>
    <property type="match status" value="1"/>
</dbReference>
<keyword evidence="3" id="KW-0788">Thiol protease</keyword>
<feature type="domain" description="USP" evidence="5">
    <location>
        <begin position="552"/>
        <end position="885"/>
    </location>
</feature>
<organism evidence="6 7">
    <name type="scientific">Bursaphelenchus xylophilus</name>
    <name type="common">Pinewood nematode worm</name>
    <name type="synonym">Aphelenchoides xylophilus</name>
    <dbReference type="NCBI Taxonomy" id="6326"/>
    <lineage>
        <taxon>Eukaryota</taxon>
        <taxon>Metazoa</taxon>
        <taxon>Ecdysozoa</taxon>
        <taxon>Nematoda</taxon>
        <taxon>Chromadorea</taxon>
        <taxon>Rhabditida</taxon>
        <taxon>Tylenchina</taxon>
        <taxon>Tylenchomorpha</taxon>
        <taxon>Aphelenchoidea</taxon>
        <taxon>Aphelenchoididae</taxon>
        <taxon>Bursaphelenchus</taxon>
    </lineage>
</organism>
<dbReference type="GO" id="GO:0016579">
    <property type="term" value="P:protein deubiquitination"/>
    <property type="evidence" value="ECO:0007669"/>
    <property type="project" value="InterPro"/>
</dbReference>
<dbReference type="PROSITE" id="PS50235">
    <property type="entry name" value="USP_3"/>
    <property type="match status" value="1"/>
</dbReference>
<dbReference type="InterPro" id="IPR050185">
    <property type="entry name" value="Ub_carboxyl-term_hydrolase"/>
</dbReference>
<dbReference type="WBParaSite" id="BXY_0391700.1">
    <property type="protein sequence ID" value="BXY_0391700.1"/>
    <property type="gene ID" value="BXY_0391700"/>
</dbReference>
<dbReference type="EC" id="3.4.19.12" evidence="3"/>
<dbReference type="InterPro" id="IPR038765">
    <property type="entry name" value="Papain-like_cys_pep_sf"/>
</dbReference>
<dbReference type="InterPro" id="IPR001394">
    <property type="entry name" value="Peptidase_C19_UCH"/>
</dbReference>
<dbReference type="Gene3D" id="1.20.58.80">
    <property type="entry name" value="Phosphotransferase system, lactose/cellobiose-type IIA subunit"/>
    <property type="match status" value="1"/>
</dbReference>
<dbReference type="PROSITE" id="PS00972">
    <property type="entry name" value="USP_1"/>
    <property type="match status" value="1"/>
</dbReference>
<evidence type="ECO:0000256" key="1">
    <source>
        <dbReference type="ARBA" id="ARBA00000707"/>
    </source>
</evidence>
<dbReference type="SUPFAM" id="SSF140856">
    <property type="entry name" value="USP8 N-terminal domain-like"/>
    <property type="match status" value="1"/>
</dbReference>
<evidence type="ECO:0000256" key="2">
    <source>
        <dbReference type="ARBA" id="ARBA00009085"/>
    </source>
</evidence>
<accession>A0A1I7RT63</accession>
<sequence>MVTLDVQTKFGGLDDLRKHGTPDERLKVLFKKLKTMHVCKKLEMIVETALLEKEDQEKRYILLYRAVLLCDMIRQRPDIDADKPLRERVFKLYEKALTELENLQDVLAQAYQQVRHRRPSPLPLIANKTRTFEEEVNSEEFGDFITPFQLVKYVESSQKQVLIIDFRQNHSPSIEYVDTNMIQTMNIEEGLIAPGITYDHISMYLDITSRYKFGIISNFGLVVLMGDELADRAASPFSERSKCKALRDALMKGKLKRKPLLLQGGFPAFQRAYPIYVEKTAARQQRLLSELSDMDDFSALVAKARAGISVREIVYPDIFDRPKPAPFPISEEELKKPTIDRFNELSVRERRPSPTRRSPSRNAITRDVPVKVEGPKPSYSNEKISDFGRNETSIRASNSNISLNEKPSAPSIGELDRPLNQRPRPLVDRTKKPLIENKKDITEFPVEPFEQPKSFTEEKLENGVDIKYNANVPQIPTLGGTRIDPPQPQPRTIVHPRPSQRTRPPTPDRSTKKLSPEVEQQKQTLRRVFEITIDDIRNDPRNVMGNVPPGCTGLFNLGNTCFMNATLQALFNTPNMRYYFSRDRFLNHVNVANTRGTSGVMAACFSALMEVVWSGKFKAFRTMRFIEVFGNICRDLCDGRQHDAQEFLIFLLDALHEDTVRVLLDKMIEQNYDGLDCRRDWEHYLKNGRRFRDSPIMDIFNLTIASQLNCGQCGTGSLTFAESTQVMLELPMGSSCNLSECLRSHFRDSILDGSSAWNCPKCSRKQRARLQQKIWTLPPALVILLKRFRQNPDGSFEKNTIAVDFDIQNLDLSPYLHEKASKQNSKYRLYAITNHSGTLNSGHYTAFVKNQSINNWVSFDDDYCSEVSEYNIKTEKAFILYYTNDSRQLPSI</sequence>
<dbReference type="InterPro" id="IPR028889">
    <property type="entry name" value="USP"/>
</dbReference>
<dbReference type="PROSITE" id="PS00973">
    <property type="entry name" value="USP_2"/>
    <property type="match status" value="1"/>
</dbReference>
<name>A0A1I7RT63_BURXY</name>
<evidence type="ECO:0000256" key="4">
    <source>
        <dbReference type="SAM" id="MobiDB-lite"/>
    </source>
</evidence>
<feature type="region of interest" description="Disordered" evidence="4">
    <location>
        <begin position="472"/>
        <end position="521"/>
    </location>
</feature>
<protein>
    <recommendedName>
        <fullName evidence="3">Ubiquitin carboxyl-terminal hydrolase</fullName>
        <ecNumber evidence="3">3.4.19.12</ecNumber>
    </recommendedName>
</protein>
<comment type="similarity">
    <text evidence="2 3">Belongs to the peptidase C19 family.</text>
</comment>
<feature type="compositionally biased region" description="Polar residues" evidence="4">
    <location>
        <begin position="390"/>
        <end position="405"/>
    </location>
</feature>
<dbReference type="GO" id="GO:0004843">
    <property type="term" value="F:cysteine-type deubiquitinase activity"/>
    <property type="evidence" value="ECO:0007669"/>
    <property type="project" value="UniProtKB-UniRule"/>
</dbReference>
<dbReference type="InterPro" id="IPR018200">
    <property type="entry name" value="USP_CS"/>
</dbReference>
<evidence type="ECO:0000259" key="5">
    <source>
        <dbReference type="PROSITE" id="PS50235"/>
    </source>
</evidence>
<evidence type="ECO:0000313" key="7">
    <source>
        <dbReference type="WBParaSite" id="BXY_0391700.1"/>
    </source>
</evidence>
<dbReference type="eggNOG" id="KOG1868">
    <property type="taxonomic scope" value="Eukaryota"/>
</dbReference>
<dbReference type="Proteomes" id="UP000095284">
    <property type="component" value="Unplaced"/>
</dbReference>
<dbReference type="Gene3D" id="3.90.70.10">
    <property type="entry name" value="Cysteine proteinases"/>
    <property type="match status" value="1"/>
</dbReference>
<dbReference type="AlphaFoldDB" id="A0A1I7RT63"/>
<dbReference type="GO" id="GO:0006508">
    <property type="term" value="P:proteolysis"/>
    <property type="evidence" value="ECO:0007669"/>
    <property type="project" value="UniProtKB-KW"/>
</dbReference>
<keyword evidence="3" id="KW-0833">Ubl conjugation pathway</keyword>
<feature type="compositionally biased region" description="Basic and acidic residues" evidence="4">
    <location>
        <begin position="414"/>
        <end position="425"/>
    </location>
</feature>
<dbReference type="PANTHER" id="PTHR21646">
    <property type="entry name" value="UBIQUITIN CARBOXYL-TERMINAL HYDROLASE"/>
    <property type="match status" value="1"/>
</dbReference>
<reference evidence="7" key="1">
    <citation type="submission" date="2016-11" db="UniProtKB">
        <authorList>
            <consortium name="WormBaseParasite"/>
        </authorList>
    </citation>
    <scope>IDENTIFICATION</scope>
</reference>
<feature type="compositionally biased region" description="Basic and acidic residues" evidence="4">
    <location>
        <begin position="340"/>
        <end position="352"/>
    </location>
</feature>
<dbReference type="InterPro" id="IPR036873">
    <property type="entry name" value="Rhodanese-like_dom_sf"/>
</dbReference>
<dbReference type="SUPFAM" id="SSF54001">
    <property type="entry name" value="Cysteine proteinases"/>
    <property type="match status" value="1"/>
</dbReference>
<dbReference type="PANTHER" id="PTHR21646:SF91">
    <property type="entry name" value="USP DOMAIN-CONTAINING PROTEIN"/>
    <property type="match status" value="1"/>
</dbReference>
<proteinExistence type="inferred from homology"/>
<feature type="region of interest" description="Disordered" evidence="4">
    <location>
        <begin position="340"/>
        <end position="425"/>
    </location>
</feature>
<comment type="catalytic activity">
    <reaction evidence="1 3">
        <text>Thiol-dependent hydrolysis of ester, thioester, amide, peptide and isopeptide bonds formed by the C-terminal Gly of ubiquitin (a 76-residue protein attached to proteins as an intracellular targeting signal).</text>
        <dbReference type="EC" id="3.4.19.12"/>
    </reaction>
</comment>
<dbReference type="CDD" id="cd02674">
    <property type="entry name" value="Peptidase_C19R"/>
    <property type="match status" value="1"/>
</dbReference>
<keyword evidence="3" id="KW-0378">Hydrolase</keyword>
<evidence type="ECO:0000256" key="3">
    <source>
        <dbReference type="RuleBase" id="RU366025"/>
    </source>
</evidence>
<dbReference type="Gene3D" id="3.40.250.10">
    <property type="entry name" value="Rhodanese-like domain"/>
    <property type="match status" value="1"/>
</dbReference>
<keyword evidence="3" id="KW-0645">Protease</keyword>
<evidence type="ECO:0000313" key="6">
    <source>
        <dbReference type="Proteomes" id="UP000095284"/>
    </source>
</evidence>
<dbReference type="Pfam" id="PF00443">
    <property type="entry name" value="UCH"/>
    <property type="match status" value="1"/>
</dbReference>